<feature type="transmembrane region" description="Helical" evidence="1">
    <location>
        <begin position="101"/>
        <end position="122"/>
    </location>
</feature>
<dbReference type="NCBIfam" id="TIGR04086">
    <property type="entry name" value="TIGR04086_membr"/>
    <property type="match status" value="1"/>
</dbReference>
<keyword evidence="1" id="KW-0812">Transmembrane</keyword>
<organism evidence="2 3">
    <name type="scientific">Pontibacillus yanchengensis</name>
    <dbReference type="NCBI Taxonomy" id="462910"/>
    <lineage>
        <taxon>Bacteria</taxon>
        <taxon>Bacillati</taxon>
        <taxon>Bacillota</taxon>
        <taxon>Bacilli</taxon>
        <taxon>Bacillales</taxon>
        <taxon>Bacillaceae</taxon>
        <taxon>Pontibacillus</taxon>
    </lineage>
</organism>
<evidence type="ECO:0000313" key="2">
    <source>
        <dbReference type="EMBL" id="MYL33339.1"/>
    </source>
</evidence>
<dbReference type="Pfam" id="PF12670">
    <property type="entry name" value="DUF3792"/>
    <property type="match status" value="1"/>
</dbReference>
<dbReference type="RefSeq" id="WP_160848174.1">
    <property type="nucleotide sequence ID" value="NZ_WMEU01000002.1"/>
</dbReference>
<dbReference type="Proteomes" id="UP000468638">
    <property type="component" value="Unassembled WGS sequence"/>
</dbReference>
<dbReference type="InterPro" id="IPR023804">
    <property type="entry name" value="DUF3792_TM"/>
</dbReference>
<accession>A0A6I5A3F8</accession>
<evidence type="ECO:0000256" key="1">
    <source>
        <dbReference type="SAM" id="Phobius"/>
    </source>
</evidence>
<keyword evidence="1" id="KW-0472">Membrane</keyword>
<reference evidence="2 3" key="1">
    <citation type="submission" date="2019-11" db="EMBL/GenBank/DDBJ databases">
        <title>Genome sequences of 17 halophilic strains isolated from different environments.</title>
        <authorList>
            <person name="Furrow R.E."/>
        </authorList>
    </citation>
    <scope>NUCLEOTIDE SEQUENCE [LARGE SCALE GENOMIC DNA]</scope>
    <source>
        <strain evidence="2 3">22514_16_FS</strain>
    </source>
</reference>
<feature type="transmembrane region" description="Helical" evidence="1">
    <location>
        <begin position="69"/>
        <end position="89"/>
    </location>
</feature>
<feature type="transmembrane region" description="Helical" evidence="1">
    <location>
        <begin position="43"/>
        <end position="62"/>
    </location>
</feature>
<keyword evidence="1" id="KW-1133">Transmembrane helix</keyword>
<dbReference type="OrthoDB" id="2988991at2"/>
<dbReference type="EMBL" id="WMEQ01000004">
    <property type="protein sequence ID" value="MYL33339.1"/>
    <property type="molecule type" value="Genomic_DNA"/>
</dbReference>
<sequence length="125" mass="13556">MMKNRITALAYGWGTIFTMMILCSLILALLLKFTSMTESTLQWATLILGLLTLFIGGFISAAKGKEKGWMLGILTGLGFSIIVLLFQYLGFQKGMGMTQLFYHGGYILMALLGGMIGVNVGGKSN</sequence>
<proteinExistence type="predicted"/>
<comment type="caution">
    <text evidence="2">The sequence shown here is derived from an EMBL/GenBank/DDBJ whole genome shotgun (WGS) entry which is preliminary data.</text>
</comment>
<gene>
    <name evidence="2" type="ORF">GLW05_06960</name>
</gene>
<evidence type="ECO:0000313" key="3">
    <source>
        <dbReference type="Proteomes" id="UP000468638"/>
    </source>
</evidence>
<dbReference type="AlphaFoldDB" id="A0A6I5A3F8"/>
<feature type="transmembrane region" description="Helical" evidence="1">
    <location>
        <begin position="12"/>
        <end position="31"/>
    </location>
</feature>
<name>A0A6I5A3F8_9BACI</name>
<protein>
    <submittedName>
        <fullName evidence="2">TIGR04086 family membrane protein</fullName>
    </submittedName>
</protein>